<evidence type="ECO:0000256" key="11">
    <source>
        <dbReference type="ARBA" id="ARBA00023014"/>
    </source>
</evidence>
<dbReference type="GO" id="GO:0016818">
    <property type="term" value="F:hydrolase activity, acting on acid anhydrides, in phosphorus-containing anhydrides"/>
    <property type="evidence" value="ECO:0007669"/>
    <property type="project" value="InterPro"/>
</dbReference>
<keyword evidence="5" id="KW-0547">Nucleotide-binding</keyword>
<dbReference type="SMART" id="SM00491">
    <property type="entry name" value="HELICc2"/>
    <property type="match status" value="1"/>
</dbReference>
<dbReference type="SMART" id="SM00488">
    <property type="entry name" value="DEXDc2"/>
    <property type="match status" value="1"/>
</dbReference>
<sequence>IIENAGNRKILYLTRTNSQQRQVMIELRKLTARRKVFAIAIQGRNSSCLLARGSEEMRTGSAEELSSYCARLKDLTRSGLEGCRYYSGLMLADQAELLDWMRRKLPDAEEAIDFGADRGICPYELSKSFMSDADLVVAPYIYFFDPFIRRRLLEWMGTQPGNLIIVLDEAHNLPDYLREVESIRFSLRAVQGMKKEAEEFGDPEVISGVSVRDLAEILERVIRTISDEFVLDEDGIVPEDELETQIMEELGVSSRSFHVISAVLSNQGDVVRDAKLKEGKLPRSYIRSFSDFLRFWVEVEPQHYVKLVNGGENPSLEAYCLDPAIAASPLMEASTTIHMSGTLGRLEDYRALLQLPEDTIMLSLPSDFPPENRRIVYVDDITTRYEVLARDAAMLSSICTRIVDICNRVRRNTIVFFPSFGLLESLLDLGIERKMASSVLIERRDMRQEELMHAVERFKNSKDAVFLSVIGGRISEGLDFPEKSLEMVIIVGIPYPRPTAKQRALVNYYDILYGKGWDYAVRGPALRRLLQAAGRMIRSETDRGIAIVLDKRMSYFSGIEAERVEDAAEAAASFFSIKNCENG</sequence>
<dbReference type="InterPro" id="IPR042493">
    <property type="entry name" value="XPD_DNA_FeS"/>
</dbReference>
<comment type="cofactor">
    <cofactor evidence="1">
        <name>[4Fe-4S] cluster</name>
        <dbReference type="ChEBI" id="CHEBI:49883"/>
    </cofactor>
</comment>
<dbReference type="GO" id="GO:0006281">
    <property type="term" value="P:DNA repair"/>
    <property type="evidence" value="ECO:0007669"/>
    <property type="project" value="UniProtKB-KW"/>
</dbReference>
<dbReference type="PROSITE" id="PS51193">
    <property type="entry name" value="HELICASE_ATP_BIND_2"/>
    <property type="match status" value="1"/>
</dbReference>
<dbReference type="PANTHER" id="PTHR11472:SF34">
    <property type="entry name" value="REGULATOR OF TELOMERE ELONGATION HELICASE 1"/>
    <property type="match status" value="1"/>
</dbReference>
<evidence type="ECO:0000256" key="5">
    <source>
        <dbReference type="ARBA" id="ARBA00022741"/>
    </source>
</evidence>
<feature type="domain" description="Helicase ATP-binding" evidence="17">
    <location>
        <begin position="1"/>
        <end position="221"/>
    </location>
</feature>
<protein>
    <recommendedName>
        <fullName evidence="15">DNA 5'-3' helicase</fullName>
        <ecNumber evidence="15">5.6.2.3</ecNumber>
    </recommendedName>
</protein>
<keyword evidence="12" id="KW-0238">DNA-binding</keyword>
<keyword evidence="7" id="KW-0378">Hydrolase</keyword>
<keyword evidence="4" id="KW-0479">Metal-binding</keyword>
<evidence type="ECO:0000256" key="3">
    <source>
        <dbReference type="ARBA" id="ARBA00022485"/>
    </source>
</evidence>
<keyword evidence="11" id="KW-0411">Iron-sulfur</keyword>
<dbReference type="GO" id="GO:0051539">
    <property type="term" value="F:4 iron, 4 sulfur cluster binding"/>
    <property type="evidence" value="ECO:0007669"/>
    <property type="project" value="UniProtKB-KW"/>
</dbReference>
<accession>A0A8J7YNI9</accession>
<proteinExistence type="inferred from homology"/>
<dbReference type="Gene3D" id="1.10.275.40">
    <property type="match status" value="1"/>
</dbReference>
<dbReference type="InterPro" id="IPR010614">
    <property type="entry name" value="RAD3-like_helicase_DEAD"/>
</dbReference>
<feature type="non-terminal residue" evidence="18">
    <location>
        <position position="1"/>
    </location>
</feature>
<dbReference type="Pfam" id="PF06733">
    <property type="entry name" value="DEAD_2"/>
    <property type="match status" value="1"/>
</dbReference>
<keyword evidence="14" id="KW-0413">Isomerase</keyword>
<evidence type="ECO:0000256" key="1">
    <source>
        <dbReference type="ARBA" id="ARBA00001966"/>
    </source>
</evidence>
<dbReference type="InterPro" id="IPR006554">
    <property type="entry name" value="Helicase-like_DEXD_c2"/>
</dbReference>
<organism evidence="18 19">
    <name type="scientific">Candidatus Sysuiplasma superficiale</name>
    <dbReference type="NCBI Taxonomy" id="2823368"/>
    <lineage>
        <taxon>Archaea</taxon>
        <taxon>Methanobacteriati</taxon>
        <taxon>Thermoplasmatota</taxon>
        <taxon>Thermoplasmata</taxon>
        <taxon>Candidatus Sysuiplasmatales</taxon>
        <taxon>Candidatus Sysuiplasmataceae</taxon>
        <taxon>Candidatus Sysuiplasma</taxon>
    </lineage>
</organism>
<dbReference type="GO" id="GO:0003677">
    <property type="term" value="F:DNA binding"/>
    <property type="evidence" value="ECO:0007669"/>
    <property type="project" value="UniProtKB-KW"/>
</dbReference>
<evidence type="ECO:0000256" key="14">
    <source>
        <dbReference type="ARBA" id="ARBA00023235"/>
    </source>
</evidence>
<comment type="caution">
    <text evidence="18">The sequence shown here is derived from an EMBL/GenBank/DDBJ whole genome shotgun (WGS) entry which is preliminary data.</text>
</comment>
<dbReference type="EC" id="5.6.2.3" evidence="15"/>
<evidence type="ECO:0000256" key="10">
    <source>
        <dbReference type="ARBA" id="ARBA00023004"/>
    </source>
</evidence>
<name>A0A8J7YNI9_9ARCH</name>
<evidence type="ECO:0000256" key="7">
    <source>
        <dbReference type="ARBA" id="ARBA00022801"/>
    </source>
</evidence>
<evidence type="ECO:0000313" key="19">
    <source>
        <dbReference type="Proteomes" id="UP000750197"/>
    </source>
</evidence>
<gene>
    <name evidence="18" type="ORF">KIY12_02835</name>
</gene>
<dbReference type="AlphaFoldDB" id="A0A8J7YNI9"/>
<evidence type="ECO:0000256" key="9">
    <source>
        <dbReference type="ARBA" id="ARBA00022840"/>
    </source>
</evidence>
<dbReference type="Gene3D" id="3.40.50.300">
    <property type="entry name" value="P-loop containing nucleotide triphosphate hydrolases"/>
    <property type="match status" value="2"/>
</dbReference>
<dbReference type="Proteomes" id="UP000750197">
    <property type="component" value="Unassembled WGS sequence"/>
</dbReference>
<keyword evidence="6" id="KW-0227">DNA damage</keyword>
<reference evidence="18" key="1">
    <citation type="submission" date="2021-05" db="EMBL/GenBank/DDBJ databases">
        <title>Genomic insights into ecological role and evolution of a novel Thermoplasmata order Candidatus Sysuiplasmatales.</title>
        <authorList>
            <person name="Yuan Y."/>
        </authorList>
    </citation>
    <scope>NUCLEOTIDE SEQUENCE</scope>
    <source>
        <strain evidence="18">TUT19-bin139</strain>
    </source>
</reference>
<comment type="similarity">
    <text evidence="2">Belongs to the helicase family. RAD3/XPD subfamily.</text>
</comment>
<evidence type="ECO:0000256" key="13">
    <source>
        <dbReference type="ARBA" id="ARBA00023204"/>
    </source>
</evidence>
<dbReference type="SUPFAM" id="SSF52540">
    <property type="entry name" value="P-loop containing nucleoside triphosphate hydrolases"/>
    <property type="match status" value="1"/>
</dbReference>
<dbReference type="GO" id="GO:0043139">
    <property type="term" value="F:5'-3' DNA helicase activity"/>
    <property type="evidence" value="ECO:0007669"/>
    <property type="project" value="UniProtKB-EC"/>
</dbReference>
<dbReference type="InterPro" id="IPR027417">
    <property type="entry name" value="P-loop_NTPase"/>
</dbReference>
<dbReference type="InterPro" id="IPR006555">
    <property type="entry name" value="ATP-dep_Helicase_C"/>
</dbReference>
<dbReference type="Pfam" id="PF13307">
    <property type="entry name" value="Helicase_C_2"/>
    <property type="match status" value="1"/>
</dbReference>
<dbReference type="GO" id="GO:0005524">
    <property type="term" value="F:ATP binding"/>
    <property type="evidence" value="ECO:0007669"/>
    <property type="project" value="UniProtKB-KW"/>
</dbReference>
<dbReference type="GO" id="GO:0046872">
    <property type="term" value="F:metal ion binding"/>
    <property type="evidence" value="ECO:0007669"/>
    <property type="project" value="UniProtKB-KW"/>
</dbReference>
<keyword evidence="13" id="KW-0234">DNA repair</keyword>
<dbReference type="InterPro" id="IPR014013">
    <property type="entry name" value="Helic_SF1/SF2_ATP-bd_DinG/Rad3"/>
</dbReference>
<evidence type="ECO:0000256" key="6">
    <source>
        <dbReference type="ARBA" id="ARBA00022763"/>
    </source>
</evidence>
<evidence type="ECO:0000313" key="18">
    <source>
        <dbReference type="EMBL" id="MBX8643650.1"/>
    </source>
</evidence>
<dbReference type="InterPro" id="IPR010643">
    <property type="entry name" value="HBB"/>
</dbReference>
<dbReference type="Pfam" id="PF06777">
    <property type="entry name" value="HBB"/>
    <property type="match status" value="1"/>
</dbReference>
<keyword evidence="8 18" id="KW-0347">Helicase</keyword>
<evidence type="ECO:0000256" key="12">
    <source>
        <dbReference type="ARBA" id="ARBA00023125"/>
    </source>
</evidence>
<keyword evidence="3" id="KW-0004">4Fe-4S</keyword>
<evidence type="ECO:0000256" key="2">
    <source>
        <dbReference type="ARBA" id="ARBA00009146"/>
    </source>
</evidence>
<evidence type="ECO:0000256" key="8">
    <source>
        <dbReference type="ARBA" id="ARBA00022806"/>
    </source>
</evidence>
<evidence type="ECO:0000259" key="17">
    <source>
        <dbReference type="PROSITE" id="PS51193"/>
    </source>
</evidence>
<keyword evidence="9" id="KW-0067">ATP-binding</keyword>
<comment type="catalytic activity">
    <reaction evidence="16">
        <text>ATP + H2O = ADP + phosphate + H(+)</text>
        <dbReference type="Rhea" id="RHEA:13065"/>
        <dbReference type="ChEBI" id="CHEBI:15377"/>
        <dbReference type="ChEBI" id="CHEBI:15378"/>
        <dbReference type="ChEBI" id="CHEBI:30616"/>
        <dbReference type="ChEBI" id="CHEBI:43474"/>
        <dbReference type="ChEBI" id="CHEBI:456216"/>
        <dbReference type="EC" id="5.6.2.3"/>
    </reaction>
</comment>
<dbReference type="PANTHER" id="PTHR11472">
    <property type="entry name" value="DNA REPAIR DEAD HELICASE RAD3/XP-D SUBFAMILY MEMBER"/>
    <property type="match status" value="1"/>
</dbReference>
<dbReference type="EMBL" id="JAHEAC010000015">
    <property type="protein sequence ID" value="MBX8643650.1"/>
    <property type="molecule type" value="Genomic_DNA"/>
</dbReference>
<evidence type="ECO:0000256" key="4">
    <source>
        <dbReference type="ARBA" id="ARBA00022723"/>
    </source>
</evidence>
<keyword evidence="10" id="KW-0408">Iron</keyword>
<dbReference type="Gene3D" id="1.10.30.20">
    <property type="entry name" value="Bacterial XPD DNA helicase, FeS cluster domain"/>
    <property type="match status" value="1"/>
</dbReference>
<dbReference type="InterPro" id="IPR045028">
    <property type="entry name" value="DinG/Rad3-like"/>
</dbReference>
<evidence type="ECO:0000256" key="16">
    <source>
        <dbReference type="ARBA" id="ARBA00048954"/>
    </source>
</evidence>
<evidence type="ECO:0000256" key="15">
    <source>
        <dbReference type="ARBA" id="ARBA00044969"/>
    </source>
</evidence>